<dbReference type="AlphaFoldDB" id="A0A1I0TQM2"/>
<proteinExistence type="predicted"/>
<reference evidence="2" key="1">
    <citation type="submission" date="2016-10" db="EMBL/GenBank/DDBJ databases">
        <authorList>
            <person name="Varghese N."/>
            <person name="Submissions S."/>
        </authorList>
    </citation>
    <scope>NUCLEOTIDE SEQUENCE [LARGE SCALE GENOMIC DNA]</scope>
    <source>
        <strain evidence="2">M1</strain>
    </source>
</reference>
<dbReference type="EMBL" id="FOJS01000046">
    <property type="protein sequence ID" value="SFA53873.1"/>
    <property type="molecule type" value="Genomic_DNA"/>
</dbReference>
<name>A0A1I0TQM2_9BACL</name>
<evidence type="ECO:0000313" key="2">
    <source>
        <dbReference type="Proteomes" id="UP000198650"/>
    </source>
</evidence>
<sequence length="72" mass="8492">MKTPVIRRKGFQSSRTFRSRRFRQARYVQMNAALSSQIDFDRLPPGDMLDVDFNGVVIIDPNNPVHQRWLED</sequence>
<accession>A0A1I0TQM2</accession>
<organism evidence="1 2">
    <name type="scientific">Parageobacillus thermantarcticus</name>
    <dbReference type="NCBI Taxonomy" id="186116"/>
    <lineage>
        <taxon>Bacteria</taxon>
        <taxon>Bacillati</taxon>
        <taxon>Bacillota</taxon>
        <taxon>Bacilli</taxon>
        <taxon>Bacillales</taxon>
        <taxon>Anoxybacillaceae</taxon>
        <taxon>Parageobacillus</taxon>
    </lineage>
</organism>
<keyword evidence="2" id="KW-1185">Reference proteome</keyword>
<dbReference type="Proteomes" id="UP000198650">
    <property type="component" value="Unassembled WGS sequence"/>
</dbReference>
<protein>
    <submittedName>
        <fullName evidence="1">Uncharacterized protein</fullName>
    </submittedName>
</protein>
<evidence type="ECO:0000313" key="1">
    <source>
        <dbReference type="EMBL" id="SFA53873.1"/>
    </source>
</evidence>
<gene>
    <name evidence="1" type="ORF">SAMN05192569_10463</name>
</gene>